<dbReference type="InterPro" id="IPR051251">
    <property type="entry name" value="STK_FNIP-Repeat"/>
</dbReference>
<accession>F4PIK6</accession>
<dbReference type="Gene3D" id="3.80.10.10">
    <property type="entry name" value="Ribonuclease Inhibitor"/>
    <property type="match status" value="1"/>
</dbReference>
<evidence type="ECO:0000313" key="2">
    <source>
        <dbReference type="Proteomes" id="UP000007797"/>
    </source>
</evidence>
<dbReference type="PANTHER" id="PTHR32134">
    <property type="entry name" value="FNIP REPEAT-CONTAINING PROTEIN"/>
    <property type="match status" value="1"/>
</dbReference>
<protein>
    <recommendedName>
        <fullName evidence="3">FNIP repeat-containing protein</fullName>
    </recommendedName>
</protein>
<dbReference type="GeneID" id="14877418"/>
<dbReference type="KEGG" id="dfa:DFA_02829"/>
<dbReference type="EMBL" id="GL883006">
    <property type="protein sequence ID" value="EGG24586.1"/>
    <property type="molecule type" value="Genomic_DNA"/>
</dbReference>
<dbReference type="AlphaFoldDB" id="F4PIK6"/>
<evidence type="ECO:0000313" key="1">
    <source>
        <dbReference type="EMBL" id="EGG24586.1"/>
    </source>
</evidence>
<name>F4PIK6_CACFS</name>
<dbReference type="InterPro" id="IPR032675">
    <property type="entry name" value="LRR_dom_sf"/>
</dbReference>
<keyword evidence="2" id="KW-1185">Reference proteome</keyword>
<gene>
    <name evidence="1" type="ORF">DFA_02829</name>
</gene>
<dbReference type="PANTHER" id="PTHR32134:SF169">
    <property type="entry name" value="FNIP REPEAT-CONTAINING PROTEIN-RELATED"/>
    <property type="match status" value="1"/>
</dbReference>
<reference evidence="2" key="1">
    <citation type="journal article" date="2011" name="Genome Res.">
        <title>Phylogeny-wide analysis of social amoeba genomes highlights ancient origins for complex intercellular communication.</title>
        <authorList>
            <person name="Heidel A.J."/>
            <person name="Lawal H.M."/>
            <person name="Felder M."/>
            <person name="Schilde C."/>
            <person name="Helps N.R."/>
            <person name="Tunggal B."/>
            <person name="Rivero F."/>
            <person name="John U."/>
            <person name="Schleicher M."/>
            <person name="Eichinger L."/>
            <person name="Platzer M."/>
            <person name="Noegel A.A."/>
            <person name="Schaap P."/>
            <person name="Gloeckner G."/>
        </authorList>
    </citation>
    <scope>NUCLEOTIDE SEQUENCE [LARGE SCALE GENOMIC DNA]</scope>
    <source>
        <strain evidence="2">SH3</strain>
    </source>
</reference>
<evidence type="ECO:0008006" key="3">
    <source>
        <dbReference type="Google" id="ProtNLM"/>
    </source>
</evidence>
<dbReference type="RefSeq" id="XP_004362437.1">
    <property type="nucleotide sequence ID" value="XM_004362380.1"/>
</dbReference>
<proteinExistence type="predicted"/>
<organism evidence="1 2">
    <name type="scientific">Cavenderia fasciculata</name>
    <name type="common">Slime mold</name>
    <name type="synonym">Dictyostelium fasciculatum</name>
    <dbReference type="NCBI Taxonomy" id="261658"/>
    <lineage>
        <taxon>Eukaryota</taxon>
        <taxon>Amoebozoa</taxon>
        <taxon>Evosea</taxon>
        <taxon>Eumycetozoa</taxon>
        <taxon>Dictyostelia</taxon>
        <taxon>Acytosteliales</taxon>
        <taxon>Cavenderiaceae</taxon>
        <taxon>Cavenderia</taxon>
    </lineage>
</organism>
<sequence>MCYNHTYEFPSIYQWDIQLNRDIIMWRRKDKNNAIHNKKNTYDSKGDDNKTVKLQFNLMVTSLILCNLDFIDRVCLLLTCKDIYKHRKQLYSFRNDHISQIPGSVGIGRGKDTYQLGNDSVQLSLFLPVSNKTGKIVRSNRERNFNPSPLVLYYYEMTNVAWINEYPFTNISMHPHPKIAIPPSVSGLSIEYYYPVSDIHLRQEVLKFISNPSTSTIPPIPLTSTMTSKQIKSLEPLPILPNTISKLSIESKYFKVLKTISTTTPGVVSLASSITHLVLSSFHFAMYQAKLPNTVQSLTVTVNASDKVSTAYFPDTLYLLDIRSALGSDPITIEFTGLLPPLQHFRVDKPPSTTLLFDMDHLVSQPTLKSAIMTTPLWPIMALPRSCSFFDSLCPDTELGQPYNGGVKALYLSTHIPLFKAIPSSVVYLLYNHITIMPPQLPSSSNEQPKKELETVQLDIPSSVLYLEMGGSVSSEIEKLGALPPHLRYLSFGGDVMTSPKDLFPTTLSILSLGVPKIESITSNITTLTIGREIYGNAYKLPDTITSLSIMASRKFQLEHLPQHLVTLVCVNIHLTKTSLPTLRSLTYTDVPDSVKELPVNITSLGVFGRTDLLSCLHFMSPCLTVMATSGQFFRDVWIHDIVPPSVRHLTLSNTVVILKQIQSLNLKFKSKY</sequence>
<dbReference type="Proteomes" id="UP000007797">
    <property type="component" value="Unassembled WGS sequence"/>
</dbReference>